<evidence type="ECO:0000256" key="4">
    <source>
        <dbReference type="RuleBase" id="RU364043"/>
    </source>
</evidence>
<dbReference type="InterPro" id="IPR015797">
    <property type="entry name" value="NUDIX_hydrolase-like_dom_sf"/>
</dbReference>
<dbReference type="OrthoDB" id="8594221at2"/>
<evidence type="ECO:0000256" key="3">
    <source>
        <dbReference type="ARBA" id="ARBA00015552"/>
    </source>
</evidence>
<dbReference type="SUPFAM" id="SSF55811">
    <property type="entry name" value="Nudix"/>
    <property type="match status" value="1"/>
</dbReference>
<dbReference type="GO" id="GO:0004787">
    <property type="term" value="F:thiamine diphosphate phosphatase activity"/>
    <property type="evidence" value="ECO:0007669"/>
    <property type="project" value="InterPro"/>
</dbReference>
<feature type="domain" description="Nudix hydrolase" evidence="5">
    <location>
        <begin position="2"/>
        <end position="134"/>
    </location>
</feature>
<evidence type="ECO:0000313" key="6">
    <source>
        <dbReference type="EMBL" id="EAR60473.1"/>
    </source>
</evidence>
<reference evidence="6 7" key="1">
    <citation type="submission" date="2006-02" db="EMBL/GenBank/DDBJ databases">
        <authorList>
            <person name="Pinhassi J."/>
            <person name="Pedros-Alio C."/>
            <person name="Ferriera S."/>
            <person name="Johnson J."/>
            <person name="Kravitz S."/>
            <person name="Halpern A."/>
            <person name="Remington K."/>
            <person name="Beeson K."/>
            <person name="Tran B."/>
            <person name="Rogers Y.-H."/>
            <person name="Friedman R."/>
            <person name="Venter J.C."/>
        </authorList>
    </citation>
    <scope>NUCLEOTIDE SEQUENCE [LARGE SCALE GENOMIC DNA]</scope>
    <source>
        <strain evidence="6 7">MED92</strain>
    </source>
</reference>
<name>A0A7U8C2X5_NEPCE</name>
<dbReference type="GO" id="GO:0017110">
    <property type="term" value="F:nucleoside diphosphate phosphatase activity"/>
    <property type="evidence" value="ECO:0007669"/>
    <property type="project" value="InterPro"/>
</dbReference>
<evidence type="ECO:0000313" key="7">
    <source>
        <dbReference type="Proteomes" id="UP000002171"/>
    </source>
</evidence>
<comment type="cofactor">
    <cofactor evidence="4">
        <name>Mg(2+)</name>
        <dbReference type="ChEBI" id="CHEBI:18420"/>
    </cofactor>
</comment>
<dbReference type="CDD" id="cd03675">
    <property type="entry name" value="NUDIX_Hydrolase"/>
    <property type="match status" value="1"/>
</dbReference>
<dbReference type="EMBL" id="AAOW01000017">
    <property type="protein sequence ID" value="EAR60473.1"/>
    <property type="molecule type" value="Genomic_DNA"/>
</dbReference>
<keyword evidence="4" id="KW-0378">Hydrolase</keyword>
<dbReference type="Proteomes" id="UP000002171">
    <property type="component" value="Unassembled WGS sequence"/>
</dbReference>
<comment type="caution">
    <text evidence="6">The sequence shown here is derived from an EMBL/GenBank/DDBJ whole genome shotgun (WGS) entry which is preliminary data.</text>
</comment>
<comment type="similarity">
    <text evidence="1 4">Belongs to the Nudix hydrolase family. NudJ subfamily.</text>
</comment>
<dbReference type="PANTHER" id="PTHR43222:SF11">
    <property type="entry name" value="PHOSPHATASE NUDJ"/>
    <property type="match status" value="1"/>
</dbReference>
<gene>
    <name evidence="4" type="primary">nudJ</name>
    <name evidence="6" type="ORF">MED92_09091</name>
</gene>
<dbReference type="InterPro" id="IPR000086">
    <property type="entry name" value="NUDIX_hydrolase_dom"/>
</dbReference>
<keyword evidence="4" id="KW-0460">Magnesium</keyword>
<dbReference type="GO" id="GO:0017111">
    <property type="term" value="F:ribonucleoside triphosphate phosphatase activity"/>
    <property type="evidence" value="ECO:0007669"/>
    <property type="project" value="InterPro"/>
</dbReference>
<dbReference type="Gene3D" id="3.90.79.10">
    <property type="entry name" value="Nucleoside Triphosphate Pyrophosphohydrolase"/>
    <property type="match status" value="1"/>
</dbReference>
<dbReference type="InterPro" id="IPR033713">
    <property type="entry name" value="NudJ"/>
</dbReference>
<dbReference type="PANTHER" id="PTHR43222">
    <property type="entry name" value="NUDIX HYDROLASE 23"/>
    <property type="match status" value="1"/>
</dbReference>
<evidence type="ECO:0000259" key="5">
    <source>
        <dbReference type="PROSITE" id="PS51462"/>
    </source>
</evidence>
<evidence type="ECO:0000256" key="1">
    <source>
        <dbReference type="ARBA" id="ARBA00007608"/>
    </source>
</evidence>
<dbReference type="PROSITE" id="PS51462">
    <property type="entry name" value="NUDIX"/>
    <property type="match status" value="1"/>
</dbReference>
<evidence type="ECO:0000256" key="2">
    <source>
        <dbReference type="ARBA" id="ARBA00011245"/>
    </source>
</evidence>
<dbReference type="EC" id="3.6.1.-" evidence="4"/>
<accession>A0A7U8C2X5</accession>
<dbReference type="Pfam" id="PF00293">
    <property type="entry name" value="NUDIX"/>
    <property type="match status" value="1"/>
</dbReference>
<protein>
    <recommendedName>
        <fullName evidence="3 4">Phosphatase NudJ</fullName>
        <ecNumber evidence="4">3.6.1.-</ecNumber>
    </recommendedName>
</protein>
<proteinExistence type="inferred from homology"/>
<comment type="subunit">
    <text evidence="2 4">Monomer.</text>
</comment>
<sequence>MSWYPHATVAVIVEKEDKFLLVEEHSSGEIVFNQPAGHIDEGESFIEAARRETLEESAWHVEPKYLTGFYVYKSKNNNVTYHRACFYAEAIKHDESLALDEGIIRAVWLTRDEIEALGNRLRSPMVLKCIDDYLAGKRYPLDLIYEYEN</sequence>
<keyword evidence="7" id="KW-1185">Reference proteome</keyword>
<dbReference type="RefSeq" id="WP_007019486.1">
    <property type="nucleotide sequence ID" value="NZ_CH724125.1"/>
</dbReference>
<dbReference type="AlphaFoldDB" id="A0A7U8C2X5"/>
<organism evidence="6 7">
    <name type="scientific">Neptuniibacter caesariensis</name>
    <dbReference type="NCBI Taxonomy" id="207954"/>
    <lineage>
        <taxon>Bacteria</taxon>
        <taxon>Pseudomonadati</taxon>
        <taxon>Pseudomonadota</taxon>
        <taxon>Gammaproteobacteria</taxon>
        <taxon>Oceanospirillales</taxon>
        <taxon>Oceanospirillaceae</taxon>
        <taxon>Neptuniibacter</taxon>
    </lineage>
</organism>